<dbReference type="KEGG" id="pste:PSTEL_18200"/>
<protein>
    <submittedName>
        <fullName evidence="2">Uncharacterized protein</fullName>
    </submittedName>
</protein>
<dbReference type="RefSeq" id="WP_038697269.1">
    <property type="nucleotide sequence ID" value="NZ_CP009286.1"/>
</dbReference>
<keyword evidence="1" id="KW-0472">Membrane</keyword>
<keyword evidence="1" id="KW-0812">Transmembrane</keyword>
<evidence type="ECO:0000313" key="3">
    <source>
        <dbReference type="Proteomes" id="UP000029507"/>
    </source>
</evidence>
<evidence type="ECO:0000313" key="2">
    <source>
        <dbReference type="EMBL" id="AIQ64752.1"/>
    </source>
</evidence>
<dbReference type="AlphaFoldDB" id="A0A089LV00"/>
<keyword evidence="3" id="KW-1185">Reference proteome</keyword>
<dbReference type="EMBL" id="CP009286">
    <property type="protein sequence ID" value="AIQ64752.1"/>
    <property type="molecule type" value="Genomic_DNA"/>
</dbReference>
<dbReference type="OrthoDB" id="2988117at2"/>
<sequence>MTGSPDKAVMAIIGTLAAVFIIYRIYVWLQSSPRSFLQDRLPLNEDIPPHPAIGLLEQAGYEVIGGRLKIPLSFRVNGTPLYSRLFVDYVAASDDGTSYLVLLARPRRPLEWTGSGIRDMLLPFLLIYPEVGGVLYVNAPEAAVHVITFGRDDGEND</sequence>
<organism evidence="2 3">
    <name type="scientific">Paenibacillus stellifer</name>
    <dbReference type="NCBI Taxonomy" id="169760"/>
    <lineage>
        <taxon>Bacteria</taxon>
        <taxon>Bacillati</taxon>
        <taxon>Bacillota</taxon>
        <taxon>Bacilli</taxon>
        <taxon>Bacillales</taxon>
        <taxon>Paenibacillaceae</taxon>
        <taxon>Paenibacillus</taxon>
    </lineage>
</organism>
<reference evidence="2 3" key="1">
    <citation type="submission" date="2014-08" db="EMBL/GenBank/DDBJ databases">
        <title>Comparative genomics of the Paenibacillus odorifer group.</title>
        <authorList>
            <person name="den Bakker H.C."/>
            <person name="Tsai Y.-C."/>
            <person name="Martin N."/>
            <person name="Korlach J."/>
            <person name="Wiedmann M."/>
        </authorList>
    </citation>
    <scope>NUCLEOTIDE SEQUENCE [LARGE SCALE GENOMIC DNA]</scope>
    <source>
        <strain evidence="2 3">DSM 14472</strain>
    </source>
</reference>
<gene>
    <name evidence="2" type="ORF">PSTEL_18200</name>
</gene>
<dbReference type="Proteomes" id="UP000029507">
    <property type="component" value="Chromosome"/>
</dbReference>
<accession>A0A089LV00</accession>
<name>A0A089LV00_9BACL</name>
<dbReference type="HOGENOM" id="CLU_113288_0_0_9"/>
<keyword evidence="1" id="KW-1133">Transmembrane helix</keyword>
<dbReference type="STRING" id="169760.PSTEL_18200"/>
<feature type="transmembrane region" description="Helical" evidence="1">
    <location>
        <begin position="9"/>
        <end position="29"/>
    </location>
</feature>
<evidence type="ECO:0000256" key="1">
    <source>
        <dbReference type="SAM" id="Phobius"/>
    </source>
</evidence>
<proteinExistence type="predicted"/>